<evidence type="ECO:0000313" key="2">
    <source>
        <dbReference type="Proteomes" id="UP001374535"/>
    </source>
</evidence>
<dbReference type="EMBL" id="CP144694">
    <property type="protein sequence ID" value="WVZ04038.1"/>
    <property type="molecule type" value="Genomic_DNA"/>
</dbReference>
<accession>A0AAQ3RSZ5</accession>
<gene>
    <name evidence="1" type="ORF">V8G54_024844</name>
</gene>
<proteinExistence type="predicted"/>
<sequence length="159" mass="18529">MNIPKERRHTDLLQKQITELEVQKGKRNNLFTSYELSKIPMSIEGMNKKLLTPWPSVKPQKRNQVRMPYPSKKLNHLIQFITSCSAHWPQKPEQPHLVAPLQQGLIQCSIVGFSNHFPWSIQYVTYCKVLPTLKDHQILLLSHLLLLVFRAFNVLTLIP</sequence>
<name>A0AAQ3RSZ5_VIGMU</name>
<dbReference type="Proteomes" id="UP001374535">
    <property type="component" value="Chromosome 7"/>
</dbReference>
<evidence type="ECO:0000313" key="1">
    <source>
        <dbReference type="EMBL" id="WVZ04038.1"/>
    </source>
</evidence>
<protein>
    <submittedName>
        <fullName evidence="1">Uncharacterized protein</fullName>
    </submittedName>
</protein>
<organism evidence="1 2">
    <name type="scientific">Vigna mungo</name>
    <name type="common">Black gram</name>
    <name type="synonym">Phaseolus mungo</name>
    <dbReference type="NCBI Taxonomy" id="3915"/>
    <lineage>
        <taxon>Eukaryota</taxon>
        <taxon>Viridiplantae</taxon>
        <taxon>Streptophyta</taxon>
        <taxon>Embryophyta</taxon>
        <taxon>Tracheophyta</taxon>
        <taxon>Spermatophyta</taxon>
        <taxon>Magnoliopsida</taxon>
        <taxon>eudicotyledons</taxon>
        <taxon>Gunneridae</taxon>
        <taxon>Pentapetalae</taxon>
        <taxon>rosids</taxon>
        <taxon>fabids</taxon>
        <taxon>Fabales</taxon>
        <taxon>Fabaceae</taxon>
        <taxon>Papilionoideae</taxon>
        <taxon>50 kb inversion clade</taxon>
        <taxon>NPAAA clade</taxon>
        <taxon>indigoferoid/millettioid clade</taxon>
        <taxon>Phaseoleae</taxon>
        <taxon>Vigna</taxon>
    </lineage>
</organism>
<dbReference type="AlphaFoldDB" id="A0AAQ3RSZ5"/>
<reference evidence="1 2" key="1">
    <citation type="journal article" date="2023" name="Life. Sci Alliance">
        <title>Evolutionary insights into 3D genome organization and epigenetic landscape of Vigna mungo.</title>
        <authorList>
            <person name="Junaid A."/>
            <person name="Singh B."/>
            <person name="Bhatia S."/>
        </authorList>
    </citation>
    <scope>NUCLEOTIDE SEQUENCE [LARGE SCALE GENOMIC DNA]</scope>
    <source>
        <strain evidence="1">Urdbean</strain>
    </source>
</reference>
<keyword evidence="2" id="KW-1185">Reference proteome</keyword>